<evidence type="ECO:0000313" key="11">
    <source>
        <dbReference type="RefSeq" id="XP_070443907.1"/>
    </source>
</evidence>
<dbReference type="RefSeq" id="XP_070443907.1">
    <property type="nucleotide sequence ID" value="XM_070587806.1"/>
</dbReference>
<keyword evidence="3" id="KW-0805">Transcription regulation</keyword>
<dbReference type="Pfam" id="PF25892">
    <property type="entry name" value="Spe-44"/>
    <property type="match status" value="1"/>
</dbReference>
<evidence type="ECO:0000256" key="5">
    <source>
        <dbReference type="ARBA" id="ARBA00023163"/>
    </source>
</evidence>
<gene>
    <name evidence="11" type="primary">GMEB2</name>
</gene>
<dbReference type="InterPro" id="IPR000770">
    <property type="entry name" value="SAND_dom"/>
</dbReference>
<dbReference type="SUPFAM" id="SSF63763">
    <property type="entry name" value="SAND domain-like"/>
    <property type="match status" value="1"/>
</dbReference>
<dbReference type="InterPro" id="IPR059099">
    <property type="entry name" value="GMEB1/2/Spe-44_dom"/>
</dbReference>
<keyword evidence="2" id="KW-0862">Zinc</keyword>
<reference evidence="11" key="1">
    <citation type="submission" date="2025-08" db="UniProtKB">
        <authorList>
            <consortium name="RefSeq"/>
        </authorList>
    </citation>
    <scope>IDENTIFICATION</scope>
    <source>
        <tissue evidence="11">Blood</tissue>
    </source>
</reference>
<keyword evidence="7" id="KW-0175">Coiled coil</keyword>
<evidence type="ECO:0000256" key="6">
    <source>
        <dbReference type="ARBA" id="ARBA00023242"/>
    </source>
</evidence>
<dbReference type="Pfam" id="PF01342">
    <property type="entry name" value="SAND"/>
    <property type="match status" value="1"/>
</dbReference>
<keyword evidence="6" id="KW-0539">Nucleus</keyword>
<dbReference type="GeneID" id="103562270"/>
<dbReference type="PANTHER" id="PTHR10417">
    <property type="entry name" value="GLUCOCORTICOID MODULATORY ELEMENT-BINDING PROTEIN"/>
    <property type="match status" value="1"/>
</dbReference>
<evidence type="ECO:0000256" key="3">
    <source>
        <dbReference type="ARBA" id="ARBA00023015"/>
    </source>
</evidence>
<evidence type="ECO:0000256" key="1">
    <source>
        <dbReference type="ARBA" id="ARBA00022723"/>
    </source>
</evidence>
<name>A0ABM4LTZ3_EQUPR</name>
<accession>A0ABM4LTZ3</accession>
<evidence type="ECO:0000256" key="7">
    <source>
        <dbReference type="SAM" id="Coils"/>
    </source>
</evidence>
<dbReference type="InterPro" id="IPR010919">
    <property type="entry name" value="SAND-like_dom_sf"/>
</dbReference>
<sequence>MWTQALPPTPVLLGSSVDAGPTHSRGATWTWVLPQTPGEPCGRGYSPPPNPQLCGRGPSPPPLPGAVWVRVIYPAENRVDASPPPTPGNGVDAGPPHLADPRWGRVHADPLVGTLSMWTYWTWDPGRVTHLVLGILFSCAMATPDVSVHMEEVVVVTTPDTAVDGSGVEEVKTVLVTTNLAPHGGDLTEDNMETENAAAAAAAAFTASSQLKEAVLGRSQPSHPVPASSCGGGFPHRDGAPIKRMAEEEENLEAEIVYPITCGDSRANLIWRKFVCPGINVKCVQYDEHVISPKEFVHLAGKSTLKDWKRAIRMNGIMLRKIMDSGELDFYQHDKVCSNTCRSTKIDLSGARVSLSSPTSAEYIPLTPATADVNGSPATITIETCEDPSDWTTAIGDDTFAFWRGLKDAGLLDEVIQEFHQELVETMKGLQQRVQDPPLQLRDAVLLNNIVQNFGMLDLVKKVLASHKCQMDRSREQYARDLAALEQQCDEHRRRAKELKHKSQHLSNVLMTLTPVSLPPPVKRPRLARATSGPAAIASQVLAQSAQIALAPGVPVSQLTSVPLGKVVSTLPSPLLGKGSPQAAPASSPASPLLGGYTVLASSGTTFPSAVEIHPDASSLTVLSTAAMQDGSTVVKVVSPLQLLTLPGLGPTLQNVAQVSPGGSTIVTVPTGAMESAVAAPGPEEHTATIEVAALAEGHEHK</sequence>
<keyword evidence="10" id="KW-1185">Reference proteome</keyword>
<feature type="coiled-coil region" evidence="7">
    <location>
        <begin position="475"/>
        <end position="509"/>
    </location>
</feature>
<evidence type="ECO:0000256" key="2">
    <source>
        <dbReference type="ARBA" id="ARBA00022833"/>
    </source>
</evidence>
<feature type="domain" description="SAND" evidence="9">
    <location>
        <begin position="247"/>
        <end position="329"/>
    </location>
</feature>
<proteinExistence type="predicted"/>
<evidence type="ECO:0000259" key="9">
    <source>
        <dbReference type="PROSITE" id="PS50864"/>
    </source>
</evidence>
<feature type="region of interest" description="Disordered" evidence="8">
    <location>
        <begin position="1"/>
        <end position="20"/>
    </location>
</feature>
<evidence type="ECO:0000313" key="10">
    <source>
        <dbReference type="Proteomes" id="UP001652662"/>
    </source>
</evidence>
<dbReference type="Gene3D" id="3.10.390.10">
    <property type="entry name" value="SAND domain-like"/>
    <property type="match status" value="1"/>
</dbReference>
<organism evidence="10 11">
    <name type="scientific">Equus przewalskii</name>
    <name type="common">Przewalski's horse</name>
    <name type="synonym">Equus caballus przewalskii</name>
    <dbReference type="NCBI Taxonomy" id="9798"/>
    <lineage>
        <taxon>Eukaryota</taxon>
        <taxon>Metazoa</taxon>
        <taxon>Chordata</taxon>
        <taxon>Craniata</taxon>
        <taxon>Vertebrata</taxon>
        <taxon>Euteleostomi</taxon>
        <taxon>Mammalia</taxon>
        <taxon>Eutheria</taxon>
        <taxon>Laurasiatheria</taxon>
        <taxon>Perissodactyla</taxon>
        <taxon>Equidae</taxon>
        <taxon>Equus</taxon>
    </lineage>
</organism>
<evidence type="ECO:0000256" key="8">
    <source>
        <dbReference type="SAM" id="MobiDB-lite"/>
    </source>
</evidence>
<dbReference type="SMART" id="SM00258">
    <property type="entry name" value="SAND"/>
    <property type="match status" value="1"/>
</dbReference>
<evidence type="ECO:0000256" key="4">
    <source>
        <dbReference type="ARBA" id="ARBA00023125"/>
    </source>
</evidence>
<keyword evidence="4" id="KW-0238">DNA-binding</keyword>
<dbReference type="PROSITE" id="PS50864">
    <property type="entry name" value="SAND"/>
    <property type="match status" value="1"/>
</dbReference>
<keyword evidence="5" id="KW-0804">Transcription</keyword>
<dbReference type="Proteomes" id="UP001652662">
    <property type="component" value="Chromosome 21"/>
</dbReference>
<dbReference type="PANTHER" id="PTHR10417:SF2">
    <property type="entry name" value="GLUCOCORTICOID MODULATORY ELEMENT-BINDING PROTEIN 2"/>
    <property type="match status" value="1"/>
</dbReference>
<protein>
    <submittedName>
        <fullName evidence="11">Glucocorticoid modulatory element-binding protein 2 isoform X1</fullName>
    </submittedName>
</protein>
<keyword evidence="1" id="KW-0479">Metal-binding</keyword>